<evidence type="ECO:0000313" key="9">
    <source>
        <dbReference type="EMBL" id="HIP17270.1"/>
    </source>
</evidence>
<evidence type="ECO:0000256" key="3">
    <source>
        <dbReference type="ARBA" id="ARBA00004798"/>
    </source>
</evidence>
<dbReference type="EC" id="5.4.2.12" evidence="7"/>
<dbReference type="NCBIfam" id="NF003104">
    <property type="entry name" value="PRK04024.1"/>
    <property type="match status" value="1"/>
</dbReference>
<comment type="caution">
    <text evidence="9">The sequence shown here is derived from an EMBL/GenBank/DDBJ whole genome shotgun (WGS) entry which is preliminary data.</text>
</comment>
<dbReference type="NCBIfam" id="TIGR00306">
    <property type="entry name" value="apgM"/>
    <property type="match status" value="1"/>
</dbReference>
<reference evidence="9" key="1">
    <citation type="journal article" date="2020" name="ISME J.">
        <title>Gammaproteobacteria mediating utilization of methyl-, sulfur- and petroleum organic compounds in deep ocean hydrothermal plumes.</title>
        <authorList>
            <person name="Zhou Z."/>
            <person name="Liu Y."/>
            <person name="Pan J."/>
            <person name="Cron B.R."/>
            <person name="Toner B.M."/>
            <person name="Anantharaman K."/>
            <person name="Breier J.A."/>
            <person name="Dick G.J."/>
            <person name="Li M."/>
        </authorList>
    </citation>
    <scope>NUCLEOTIDE SEQUENCE</scope>
    <source>
        <strain evidence="9">SZUA-1385</strain>
    </source>
</reference>
<name>A0A832YS85_9EURY</name>
<protein>
    <recommendedName>
        <fullName evidence="7">2,3-bisphosphoglycerate-independent phosphoglycerate mutase</fullName>
        <shortName evidence="7">BPG-independent PGAM</shortName>
        <shortName evidence="7">Phosphoglyceromutase</shortName>
        <shortName evidence="7">aPGAM</shortName>
        <ecNumber evidence="7">5.4.2.12</ecNumber>
    </recommendedName>
</protein>
<dbReference type="InterPro" id="IPR023665">
    <property type="entry name" value="ApgAM_prokaryotes"/>
</dbReference>
<evidence type="ECO:0000256" key="7">
    <source>
        <dbReference type="HAMAP-Rule" id="MF_01402"/>
    </source>
</evidence>
<evidence type="ECO:0000256" key="4">
    <source>
        <dbReference type="ARBA" id="ARBA00005524"/>
    </source>
</evidence>
<dbReference type="Pfam" id="PF10143">
    <property type="entry name" value="PhosphMutase"/>
    <property type="match status" value="1"/>
</dbReference>
<dbReference type="Proteomes" id="UP000605144">
    <property type="component" value="Unassembled WGS sequence"/>
</dbReference>
<dbReference type="InterPro" id="IPR004456">
    <property type="entry name" value="Pglycerate_mutase_ApgM"/>
</dbReference>
<dbReference type="GO" id="GO:0046872">
    <property type="term" value="F:metal ion binding"/>
    <property type="evidence" value="ECO:0007669"/>
    <property type="project" value="InterPro"/>
</dbReference>
<evidence type="ECO:0000256" key="2">
    <source>
        <dbReference type="ARBA" id="ARBA00002315"/>
    </source>
</evidence>
<dbReference type="InterPro" id="IPR017850">
    <property type="entry name" value="Alkaline_phosphatase_core_sf"/>
</dbReference>
<evidence type="ECO:0000256" key="5">
    <source>
        <dbReference type="ARBA" id="ARBA00023152"/>
    </source>
</evidence>
<dbReference type="HAMAP" id="MF_01402_A">
    <property type="entry name" value="ApgM_A"/>
    <property type="match status" value="1"/>
</dbReference>
<dbReference type="SUPFAM" id="SSF53649">
    <property type="entry name" value="Alkaline phosphatase-like"/>
    <property type="match status" value="1"/>
</dbReference>
<comment type="pathway">
    <text evidence="3 7">Carbohydrate degradation; glycolysis; pyruvate from D-glyceraldehyde 3-phosphate: step 3/5.</text>
</comment>
<dbReference type="PANTHER" id="PTHR31209:SF0">
    <property type="entry name" value="METALLOENZYME DOMAIN-CONTAINING PROTEIN"/>
    <property type="match status" value="1"/>
</dbReference>
<dbReference type="GO" id="GO:0004619">
    <property type="term" value="F:phosphoglycerate mutase activity"/>
    <property type="evidence" value="ECO:0007669"/>
    <property type="project" value="UniProtKB-UniRule"/>
</dbReference>
<comment type="function">
    <text evidence="2 7">Catalyzes the interconversion of 2-phosphoglycerate and 3-phosphoglycerate.</text>
</comment>
<dbReference type="PIRSF" id="PIRSF006392">
    <property type="entry name" value="IPGAM_arch"/>
    <property type="match status" value="1"/>
</dbReference>
<keyword evidence="6 7" id="KW-0413">Isomerase</keyword>
<evidence type="ECO:0000259" key="8">
    <source>
        <dbReference type="Pfam" id="PF01676"/>
    </source>
</evidence>
<dbReference type="AlphaFoldDB" id="A0A832YS85"/>
<accession>A0A832YS85</accession>
<gene>
    <name evidence="7" type="primary">apgM</name>
    <name evidence="9" type="ORF">EYG76_03070</name>
</gene>
<organism evidence="9 10">
    <name type="scientific">Methanothermococcus okinawensis</name>
    <dbReference type="NCBI Taxonomy" id="155863"/>
    <lineage>
        <taxon>Archaea</taxon>
        <taxon>Methanobacteriati</taxon>
        <taxon>Methanobacteriota</taxon>
        <taxon>Methanomada group</taxon>
        <taxon>Methanococci</taxon>
        <taxon>Methanococcales</taxon>
        <taxon>Methanococcaceae</taxon>
        <taxon>Methanothermococcus</taxon>
    </lineage>
</organism>
<evidence type="ECO:0000313" key="10">
    <source>
        <dbReference type="Proteomes" id="UP000605144"/>
    </source>
</evidence>
<feature type="domain" description="Metalloenzyme" evidence="8">
    <location>
        <begin position="1"/>
        <end position="396"/>
    </location>
</feature>
<dbReference type="GO" id="GO:0006096">
    <property type="term" value="P:glycolytic process"/>
    <property type="evidence" value="ECO:0007669"/>
    <property type="project" value="UniProtKB-UniRule"/>
</dbReference>
<keyword evidence="5 7" id="KW-0324">Glycolysis</keyword>
<dbReference type="EMBL" id="DQSV01000057">
    <property type="protein sequence ID" value="HIP17270.1"/>
    <property type="molecule type" value="Genomic_DNA"/>
</dbReference>
<dbReference type="InterPro" id="IPR006124">
    <property type="entry name" value="Metalloenzyme"/>
</dbReference>
<dbReference type="Gene3D" id="3.40.720.10">
    <property type="entry name" value="Alkaline Phosphatase, subunit A"/>
    <property type="match status" value="2"/>
</dbReference>
<sequence>MKAILFIIDGLGDRPNSNGNTPLKEAHTPILDKMAKEGICGIMNAIDIGVRPGSDTAHLALLGYDPYKTYTGRGPFEARGVGIEVKPGDIAFRCNFATLDENLKVVDRRAGRIKNTEELERAIDGIEIEGVKVIFKQSGGYRAALVLRGEGLSDRVSEGDPHKEGVEIPEIKPLEDSQEAKKTANVLNKLIKIVYDRLNNHPVNNVRREKGLPPANVILIRGAGKVPVIEPFYERYKLKGACIAGTGLIKGISKMVGLDFINVEGATGTPSTNYMGKAKAIVENIKKYDFIMVNVKGADEASHDGDYNTKVRVIEEVDKMMEYILNNINKEEIYIVVTGDHSSPIEVKDHSADPIPIMIWGKGVRHDEVDKFDEFSTYKGGLCWIKGKYVMPILLDLLNKSEKYGA</sequence>
<comment type="similarity">
    <text evidence="4 7">Belongs to the BPG-independent phosphoglycerate mutase family. A-PGAM subfamily.</text>
</comment>
<comment type="catalytic activity">
    <reaction evidence="1 7">
        <text>(2R)-2-phosphoglycerate = (2R)-3-phosphoglycerate</text>
        <dbReference type="Rhea" id="RHEA:15901"/>
        <dbReference type="ChEBI" id="CHEBI:58272"/>
        <dbReference type="ChEBI" id="CHEBI:58289"/>
        <dbReference type="EC" id="5.4.2.12"/>
    </reaction>
</comment>
<evidence type="ECO:0000256" key="1">
    <source>
        <dbReference type="ARBA" id="ARBA00000370"/>
    </source>
</evidence>
<evidence type="ECO:0000256" key="6">
    <source>
        <dbReference type="ARBA" id="ARBA00023235"/>
    </source>
</evidence>
<dbReference type="PANTHER" id="PTHR31209">
    <property type="entry name" value="COFACTOR-INDEPENDENT PHOSPHOGLYCERATE MUTASE"/>
    <property type="match status" value="1"/>
</dbReference>
<proteinExistence type="inferred from homology"/>
<dbReference type="Pfam" id="PF01676">
    <property type="entry name" value="Metalloenzyme"/>
    <property type="match status" value="1"/>
</dbReference>
<dbReference type="CDD" id="cd16011">
    <property type="entry name" value="iPGM_like"/>
    <property type="match status" value="1"/>
</dbReference>
<dbReference type="UniPathway" id="UPA00109">
    <property type="reaction ID" value="UER00186"/>
</dbReference>